<comment type="caution">
    <text evidence="1">The sequence shown here is derived from an EMBL/GenBank/DDBJ whole genome shotgun (WGS) entry which is preliminary data.</text>
</comment>
<protein>
    <submittedName>
        <fullName evidence="1">Uncharacterized protein</fullName>
    </submittedName>
</protein>
<dbReference type="EMBL" id="JAGINT010000002">
    <property type="protein sequence ID" value="MBP2355271.1"/>
    <property type="molecule type" value="Genomic_DNA"/>
</dbReference>
<gene>
    <name evidence="1" type="ORF">JOF29_006381</name>
</gene>
<dbReference type="Proteomes" id="UP000755585">
    <property type="component" value="Unassembled WGS sequence"/>
</dbReference>
<name>A0ABS4UUQ0_9ACTN</name>
<reference evidence="1 2" key="1">
    <citation type="submission" date="2021-03" db="EMBL/GenBank/DDBJ databases">
        <title>Sequencing the genomes of 1000 actinobacteria strains.</title>
        <authorList>
            <person name="Klenk H.-P."/>
        </authorList>
    </citation>
    <scope>NUCLEOTIDE SEQUENCE [LARGE SCALE GENOMIC DNA]</scope>
    <source>
        <strain evidence="1 2">DSM 18824</strain>
    </source>
</reference>
<keyword evidence="2" id="KW-1185">Reference proteome</keyword>
<organism evidence="1 2">
    <name type="scientific">Kribbella aluminosa</name>
    <dbReference type="NCBI Taxonomy" id="416017"/>
    <lineage>
        <taxon>Bacteria</taxon>
        <taxon>Bacillati</taxon>
        <taxon>Actinomycetota</taxon>
        <taxon>Actinomycetes</taxon>
        <taxon>Propionibacteriales</taxon>
        <taxon>Kribbellaceae</taxon>
        <taxon>Kribbella</taxon>
    </lineage>
</organism>
<accession>A0ABS4UUQ0</accession>
<sequence length="49" mass="4994">MATFEGNIVVNDAGGAWVEVPATDREGCGAGQGFLRDASSVRLATPSLV</sequence>
<proteinExistence type="predicted"/>
<evidence type="ECO:0000313" key="2">
    <source>
        <dbReference type="Proteomes" id="UP000755585"/>
    </source>
</evidence>
<evidence type="ECO:0000313" key="1">
    <source>
        <dbReference type="EMBL" id="MBP2355271.1"/>
    </source>
</evidence>